<accession>A0A7R9Q2Z9</accession>
<dbReference type="PROSITE" id="PS50097">
    <property type="entry name" value="BTB"/>
    <property type="match status" value="1"/>
</dbReference>
<evidence type="ECO:0000313" key="3">
    <source>
        <dbReference type="Proteomes" id="UP000759131"/>
    </source>
</evidence>
<dbReference type="GO" id="GO:0050804">
    <property type="term" value="P:modulation of chemical synaptic transmission"/>
    <property type="evidence" value="ECO:0007669"/>
    <property type="project" value="TreeGrafter"/>
</dbReference>
<dbReference type="SUPFAM" id="SSF54695">
    <property type="entry name" value="POZ domain"/>
    <property type="match status" value="1"/>
</dbReference>
<dbReference type="InterPro" id="IPR052407">
    <property type="entry name" value="BTB_POZ_domain_cont_9"/>
</dbReference>
<dbReference type="InterPro" id="IPR011333">
    <property type="entry name" value="SKP1/BTB/POZ_sf"/>
</dbReference>
<proteinExistence type="predicted"/>
<dbReference type="SUPFAM" id="SSF49785">
    <property type="entry name" value="Galactose-binding domain-like"/>
    <property type="match status" value="2"/>
</dbReference>
<dbReference type="SMART" id="SM00225">
    <property type="entry name" value="BTB"/>
    <property type="match status" value="1"/>
</dbReference>
<evidence type="ECO:0000313" key="2">
    <source>
        <dbReference type="EMBL" id="CAD7630470.1"/>
    </source>
</evidence>
<dbReference type="Gene3D" id="2.60.120.260">
    <property type="entry name" value="Galactose-binding domain-like"/>
    <property type="match status" value="2"/>
</dbReference>
<reference evidence="2" key="1">
    <citation type="submission" date="2020-11" db="EMBL/GenBank/DDBJ databases">
        <authorList>
            <person name="Tran Van P."/>
        </authorList>
    </citation>
    <scope>NUCLEOTIDE SEQUENCE</scope>
</reference>
<dbReference type="GO" id="GO:0048512">
    <property type="term" value="P:circadian behavior"/>
    <property type="evidence" value="ECO:0007669"/>
    <property type="project" value="TreeGrafter"/>
</dbReference>
<dbReference type="OrthoDB" id="409642at2759"/>
<dbReference type="InterPro" id="IPR000210">
    <property type="entry name" value="BTB/POZ_dom"/>
</dbReference>
<dbReference type="Gene3D" id="1.25.40.420">
    <property type="match status" value="1"/>
</dbReference>
<evidence type="ECO:0000259" key="1">
    <source>
        <dbReference type="PROSITE" id="PS50097"/>
    </source>
</evidence>
<dbReference type="EMBL" id="CAJPIZ010008144">
    <property type="protein sequence ID" value="CAG2110900.1"/>
    <property type="molecule type" value="Genomic_DNA"/>
</dbReference>
<keyword evidence="3" id="KW-1185">Reference proteome</keyword>
<dbReference type="AlphaFoldDB" id="A0A7R9Q2Z9"/>
<gene>
    <name evidence="2" type="ORF">OSB1V03_LOCUS10883</name>
</gene>
<dbReference type="GO" id="GO:0005737">
    <property type="term" value="C:cytoplasm"/>
    <property type="evidence" value="ECO:0007669"/>
    <property type="project" value="TreeGrafter"/>
</dbReference>
<dbReference type="EMBL" id="OC862719">
    <property type="protein sequence ID" value="CAD7630470.1"/>
    <property type="molecule type" value="Genomic_DNA"/>
</dbReference>
<dbReference type="PANTHER" id="PTHR46306:SF1">
    <property type="entry name" value="BTB_POZ DOMAIN-CONTAINING PROTEIN 9"/>
    <property type="match status" value="1"/>
</dbReference>
<name>A0A7R9Q2Z9_9ACAR</name>
<dbReference type="Pfam" id="PF00651">
    <property type="entry name" value="BTB"/>
    <property type="match status" value="1"/>
</dbReference>
<dbReference type="Gene3D" id="3.30.710.10">
    <property type="entry name" value="Potassium Channel Kv1.1, Chain A"/>
    <property type="match status" value="1"/>
</dbReference>
<protein>
    <recommendedName>
        <fullName evidence="1">BTB domain-containing protein</fullName>
    </recommendedName>
</protein>
<dbReference type="InterPro" id="IPR008979">
    <property type="entry name" value="Galactose-bd-like_sf"/>
</dbReference>
<organism evidence="2">
    <name type="scientific">Medioppia subpectinata</name>
    <dbReference type="NCBI Taxonomy" id="1979941"/>
    <lineage>
        <taxon>Eukaryota</taxon>
        <taxon>Metazoa</taxon>
        <taxon>Ecdysozoa</taxon>
        <taxon>Arthropoda</taxon>
        <taxon>Chelicerata</taxon>
        <taxon>Arachnida</taxon>
        <taxon>Acari</taxon>
        <taxon>Acariformes</taxon>
        <taxon>Sarcoptiformes</taxon>
        <taxon>Oribatida</taxon>
        <taxon>Brachypylina</taxon>
        <taxon>Oppioidea</taxon>
        <taxon>Oppiidae</taxon>
        <taxon>Medioppia</taxon>
    </lineage>
</organism>
<dbReference type="PANTHER" id="PTHR46306">
    <property type="entry name" value="BTB/POZ DOMAIN-CONTAINING PROTEIN 9"/>
    <property type="match status" value="1"/>
</dbReference>
<dbReference type="GO" id="GO:0008344">
    <property type="term" value="P:adult locomotory behavior"/>
    <property type="evidence" value="ECO:0007669"/>
    <property type="project" value="TreeGrafter"/>
</dbReference>
<dbReference type="InterPro" id="IPR011705">
    <property type="entry name" value="BACK"/>
</dbReference>
<sequence>MVSDIKEDLKMTSMNNSINGSNGDTGIVVRRGLIDGKADLLKQIGSLYLNESASDIGLKVEGQVLPAHKCIVATRSQYFFKQIYGYSPDDMSAGDQRTSGKLSKAGSTLEMFGTTANALKLVLKYLYFGELVVEELSLDLVIDVLTLSHRCKLFEIVTGISDYLKDIVAIDNVWTIYSASNLFDETNPLADFCLRFMDRSAVKLLNHDSTYNQTISNFKLLITRSRFEAPEVEKFKAVYRWINTNPEIDSKDLVSCVNLTRLGQEELLQVVRPTHLVTDTEILDAIQPKRKRVSMEMSTNTEAVKLEAIEFTPKFTIKTMKHESDGNGYYYSIELTEAYELNHIKLRLSELITGKGEYSYYIEGSVDNEKWTRIVDYSKYVCRSWQSVYFETTSLKYIKVIGTRIDGKTISDIIIDSFDCSFAHNPPKSENGFLVAAEDIANLECGTRIRYPINRHDLYLLHSTQRYAYFIPVRNFGDDLKKNAFNIQLAQPYLLDSMEFNIYHKDKNDSYRFYVEVSADEKSWERIVDKTDTPGKGLQVLKFDRTPVSFIRIVGTAGVGIGCSKFLGCSAFRCPAISAAEDK</sequence>
<feature type="domain" description="BTB" evidence="1">
    <location>
        <begin position="54"/>
        <end position="135"/>
    </location>
</feature>
<dbReference type="Pfam" id="PF07707">
    <property type="entry name" value="BACK"/>
    <property type="match status" value="1"/>
</dbReference>
<dbReference type="Proteomes" id="UP000759131">
    <property type="component" value="Unassembled WGS sequence"/>
</dbReference>